<evidence type="ECO:0000313" key="1">
    <source>
        <dbReference type="EMBL" id="PNX89608.1"/>
    </source>
</evidence>
<reference evidence="1 2" key="1">
    <citation type="journal article" date="2014" name="Am. J. Bot.">
        <title>Genome assembly and annotation for red clover (Trifolium pratense; Fabaceae).</title>
        <authorList>
            <person name="Istvanek J."/>
            <person name="Jaros M."/>
            <person name="Krenek A."/>
            <person name="Repkova J."/>
        </authorList>
    </citation>
    <scope>NUCLEOTIDE SEQUENCE [LARGE SCALE GENOMIC DNA]</scope>
    <source>
        <strain evidence="2">cv. Tatra</strain>
        <tissue evidence="1">Young leaves</tissue>
    </source>
</reference>
<sequence>MKVKVISRSAEVFTRERSQDLQPVFKNYDPSLRPLEKGVEYVRALNAVKLDKIFARPFIGAMDSHVDAISSMARNPSQLKEIFAGSMDGGYVDFISYPGLFMEIR</sequence>
<dbReference type="PANTHER" id="PTHR22851">
    <property type="entry name" value="U3 SMALL NUCLEOLAR RNA U3 SNORNA ASSOCIATED PROTEIN"/>
    <property type="match status" value="1"/>
</dbReference>
<reference evidence="1 2" key="2">
    <citation type="journal article" date="2017" name="Front. Plant Sci.">
        <title>Gene Classification and Mining of Molecular Markers Useful in Red Clover (Trifolium pratense) Breeding.</title>
        <authorList>
            <person name="Istvanek J."/>
            <person name="Dluhosova J."/>
            <person name="Dluhos P."/>
            <person name="Patkova L."/>
            <person name="Nedelnik J."/>
            <person name="Repkova J."/>
        </authorList>
    </citation>
    <scope>NUCLEOTIDE SEQUENCE [LARGE SCALE GENOMIC DNA]</scope>
    <source>
        <strain evidence="2">cv. Tatra</strain>
        <tissue evidence="1">Young leaves</tissue>
    </source>
</reference>
<accession>A0A2K3MFN6</accession>
<dbReference type="InterPro" id="IPR051733">
    <property type="entry name" value="WD_repeat_DCAF13/WDSOF1"/>
</dbReference>
<dbReference type="GO" id="GO:0032040">
    <property type="term" value="C:small-subunit processome"/>
    <property type="evidence" value="ECO:0007669"/>
    <property type="project" value="TreeGrafter"/>
</dbReference>
<proteinExistence type="predicted"/>
<dbReference type="EMBL" id="ASHM01060340">
    <property type="protein sequence ID" value="PNX89608.1"/>
    <property type="molecule type" value="Genomic_DNA"/>
</dbReference>
<gene>
    <name evidence="1" type="ORF">L195_g045730</name>
</gene>
<dbReference type="ExpressionAtlas" id="A0A2K3MFN6">
    <property type="expression patterns" value="baseline"/>
</dbReference>
<organism evidence="1 2">
    <name type="scientific">Trifolium pratense</name>
    <name type="common">Red clover</name>
    <dbReference type="NCBI Taxonomy" id="57577"/>
    <lineage>
        <taxon>Eukaryota</taxon>
        <taxon>Viridiplantae</taxon>
        <taxon>Streptophyta</taxon>
        <taxon>Embryophyta</taxon>
        <taxon>Tracheophyta</taxon>
        <taxon>Spermatophyta</taxon>
        <taxon>Magnoliopsida</taxon>
        <taxon>eudicotyledons</taxon>
        <taxon>Gunneridae</taxon>
        <taxon>Pentapetalae</taxon>
        <taxon>rosids</taxon>
        <taxon>fabids</taxon>
        <taxon>Fabales</taxon>
        <taxon>Fabaceae</taxon>
        <taxon>Papilionoideae</taxon>
        <taxon>50 kb inversion clade</taxon>
        <taxon>NPAAA clade</taxon>
        <taxon>Hologalegina</taxon>
        <taxon>IRL clade</taxon>
        <taxon>Trifolieae</taxon>
        <taxon>Trifolium</taxon>
    </lineage>
</organism>
<dbReference type="AlphaFoldDB" id="A0A2K3MFN6"/>
<dbReference type="GO" id="GO:0000462">
    <property type="term" value="P:maturation of SSU-rRNA from tricistronic rRNA transcript (SSU-rRNA, 5.8S rRNA, LSU-rRNA)"/>
    <property type="evidence" value="ECO:0007669"/>
    <property type="project" value="TreeGrafter"/>
</dbReference>
<dbReference type="Proteomes" id="UP000236291">
    <property type="component" value="Unassembled WGS sequence"/>
</dbReference>
<name>A0A2K3MFN6_TRIPR</name>
<comment type="caution">
    <text evidence="1">The sequence shown here is derived from an EMBL/GenBank/DDBJ whole genome shotgun (WGS) entry which is preliminary data.</text>
</comment>
<protein>
    <submittedName>
        <fullName evidence="1">Ddb1-and cul4-associated factor-like protein</fullName>
    </submittedName>
</protein>
<dbReference type="PANTHER" id="PTHR22851:SF0">
    <property type="entry name" value="DDB1- AND CUL4-ASSOCIATED FACTOR 13"/>
    <property type="match status" value="1"/>
</dbReference>
<evidence type="ECO:0000313" key="2">
    <source>
        <dbReference type="Proteomes" id="UP000236291"/>
    </source>
</evidence>